<feature type="compositionally biased region" description="Polar residues" evidence="18">
    <location>
        <begin position="635"/>
        <end position="646"/>
    </location>
</feature>
<comment type="subcellular location">
    <subcellularLocation>
        <location evidence="3">Cytoplasm</location>
    </subcellularLocation>
    <subcellularLocation>
        <location evidence="1">Mitochondrion</location>
    </subcellularLocation>
    <subcellularLocation>
        <location evidence="2">Nucleus</location>
        <location evidence="2">PML body</location>
    </subcellularLocation>
</comment>
<protein>
    <recommendedName>
        <fullName evidence="15">CASP8-associated protein 2</fullName>
    </recommendedName>
    <alternativeName>
        <fullName evidence="16">FLICE-associated huge protein</fullName>
    </alternativeName>
</protein>
<evidence type="ECO:0000256" key="9">
    <source>
        <dbReference type="ARBA" id="ARBA00023015"/>
    </source>
</evidence>
<keyword evidence="6" id="KW-0597">Phosphoprotein</keyword>
<keyword evidence="10" id="KW-0496">Mitochondrion</keyword>
<evidence type="ECO:0000256" key="8">
    <source>
        <dbReference type="ARBA" id="ARBA00022990"/>
    </source>
</evidence>
<dbReference type="RefSeq" id="XP_028646916.1">
    <property type="nucleotide sequence ID" value="XM_028791083.2"/>
</dbReference>
<keyword evidence="7" id="KW-0053">Apoptosis</keyword>
<accession>A0A8C4T861</accession>
<feature type="compositionally biased region" description="Basic and acidic residues" evidence="18">
    <location>
        <begin position="1035"/>
        <end position="1048"/>
    </location>
</feature>
<dbReference type="SUPFAM" id="SSF46689">
    <property type="entry name" value="Homeodomain-like"/>
    <property type="match status" value="1"/>
</dbReference>
<dbReference type="InterPro" id="IPR009057">
    <property type="entry name" value="Homeodomain-like_sf"/>
</dbReference>
<feature type="compositionally biased region" description="Acidic residues" evidence="18">
    <location>
        <begin position="1059"/>
        <end position="1074"/>
    </location>
</feature>
<dbReference type="GO" id="GO:0036337">
    <property type="term" value="P:Fas signaling pathway"/>
    <property type="evidence" value="ECO:0007669"/>
    <property type="project" value="TreeGrafter"/>
</dbReference>
<proteinExistence type="predicted"/>
<evidence type="ECO:0000256" key="7">
    <source>
        <dbReference type="ARBA" id="ARBA00022703"/>
    </source>
</evidence>
<dbReference type="Pfam" id="PF21227">
    <property type="entry name" value="Myb_DNA-binding_7"/>
    <property type="match status" value="1"/>
</dbReference>
<keyword evidence="20" id="KW-1185">Reference proteome</keyword>
<dbReference type="GeneTree" id="ENSGT00620000088063"/>
<feature type="region of interest" description="Disordered" evidence="18">
    <location>
        <begin position="217"/>
        <end position="352"/>
    </location>
</feature>
<feature type="compositionally biased region" description="Basic residues" evidence="18">
    <location>
        <begin position="1823"/>
        <end position="1832"/>
    </location>
</feature>
<dbReference type="RefSeq" id="XP_028646917.1">
    <property type="nucleotide sequence ID" value="XM_028791084.2"/>
</dbReference>
<feature type="region of interest" description="Disordered" evidence="18">
    <location>
        <begin position="1035"/>
        <end position="1140"/>
    </location>
</feature>
<feature type="compositionally biased region" description="Polar residues" evidence="18">
    <location>
        <begin position="1618"/>
        <end position="1627"/>
    </location>
</feature>
<evidence type="ECO:0000313" key="20">
    <source>
        <dbReference type="Proteomes" id="UP000694620"/>
    </source>
</evidence>
<keyword evidence="14" id="KW-0131">Cell cycle</keyword>
<dbReference type="Gene3D" id="1.10.10.60">
    <property type="entry name" value="Homeodomain-like"/>
    <property type="match status" value="1"/>
</dbReference>
<reference evidence="19" key="2">
    <citation type="submission" date="2025-09" db="UniProtKB">
        <authorList>
            <consortium name="Ensembl"/>
        </authorList>
    </citation>
    <scope>IDENTIFICATION</scope>
</reference>
<dbReference type="GO" id="GO:0005739">
    <property type="term" value="C:mitochondrion"/>
    <property type="evidence" value="ECO:0007669"/>
    <property type="project" value="UniProtKB-SubCell"/>
</dbReference>
<dbReference type="OrthoDB" id="1938039at2759"/>
<feature type="compositionally biased region" description="Polar residues" evidence="18">
    <location>
        <begin position="221"/>
        <end position="261"/>
    </location>
</feature>
<evidence type="ECO:0000256" key="16">
    <source>
        <dbReference type="ARBA" id="ARBA00078515"/>
    </source>
</evidence>
<evidence type="ECO:0000256" key="11">
    <source>
        <dbReference type="ARBA" id="ARBA00023159"/>
    </source>
</evidence>
<keyword evidence="13" id="KW-0539">Nucleus</keyword>
<feature type="compositionally biased region" description="Polar residues" evidence="18">
    <location>
        <begin position="1729"/>
        <end position="1753"/>
    </location>
</feature>
<evidence type="ECO:0000256" key="5">
    <source>
        <dbReference type="ARBA" id="ARBA00022491"/>
    </source>
</evidence>
<feature type="compositionally biased region" description="Basic residues" evidence="18">
    <location>
        <begin position="376"/>
        <end position="386"/>
    </location>
</feature>
<dbReference type="InterPro" id="IPR039674">
    <property type="entry name" value="FLASH"/>
</dbReference>
<dbReference type="Proteomes" id="UP000694620">
    <property type="component" value="Unassembled WGS sequence"/>
</dbReference>
<dbReference type="PANTHER" id="PTHR15489">
    <property type="entry name" value="CASPASE 8 ASSOCIATED PROTEIN 2"/>
    <property type="match status" value="1"/>
</dbReference>
<feature type="compositionally biased region" description="Polar residues" evidence="18">
    <location>
        <begin position="511"/>
        <end position="535"/>
    </location>
</feature>
<dbReference type="PANTHER" id="PTHR15489:SF2">
    <property type="entry name" value="CASP8-ASSOCIATED PROTEIN 2"/>
    <property type="match status" value="1"/>
</dbReference>
<evidence type="ECO:0000313" key="19">
    <source>
        <dbReference type="Ensembl" id="ENSECRP00000026662.1"/>
    </source>
</evidence>
<feature type="region of interest" description="Disordered" evidence="18">
    <location>
        <begin position="664"/>
        <end position="687"/>
    </location>
</feature>
<dbReference type="FunFam" id="1.10.10.60:FF:000265">
    <property type="entry name" value="CASP8-associated protein 2 isoform X1"/>
    <property type="match status" value="1"/>
</dbReference>
<name>A0A8C4T861_ERPCA</name>
<evidence type="ECO:0000256" key="6">
    <source>
        <dbReference type="ARBA" id="ARBA00022553"/>
    </source>
</evidence>
<dbReference type="GeneID" id="114642103"/>
<feature type="region of interest" description="Disordered" evidence="18">
    <location>
        <begin position="1766"/>
        <end position="1840"/>
    </location>
</feature>
<evidence type="ECO:0000256" key="2">
    <source>
        <dbReference type="ARBA" id="ARBA00004322"/>
    </source>
</evidence>
<evidence type="ECO:0000256" key="18">
    <source>
        <dbReference type="SAM" id="MobiDB-lite"/>
    </source>
</evidence>
<evidence type="ECO:0000256" key="10">
    <source>
        <dbReference type="ARBA" id="ARBA00023128"/>
    </source>
</evidence>
<evidence type="ECO:0000256" key="4">
    <source>
        <dbReference type="ARBA" id="ARBA00022490"/>
    </source>
</evidence>
<feature type="compositionally biased region" description="Basic and acidic residues" evidence="18">
    <location>
        <begin position="283"/>
        <end position="336"/>
    </location>
</feature>
<evidence type="ECO:0000256" key="12">
    <source>
        <dbReference type="ARBA" id="ARBA00023163"/>
    </source>
</evidence>
<feature type="region of interest" description="Disordered" evidence="18">
    <location>
        <begin position="1718"/>
        <end position="1753"/>
    </location>
</feature>
<keyword evidence="9" id="KW-0805">Transcription regulation</keyword>
<feature type="compositionally biased region" description="Basic and acidic residues" evidence="18">
    <location>
        <begin position="387"/>
        <end position="400"/>
    </location>
</feature>
<feature type="region of interest" description="Disordered" evidence="18">
    <location>
        <begin position="1607"/>
        <end position="1632"/>
    </location>
</feature>
<evidence type="ECO:0000256" key="3">
    <source>
        <dbReference type="ARBA" id="ARBA00004496"/>
    </source>
</evidence>
<feature type="region of interest" description="Disordered" evidence="18">
    <location>
        <begin position="614"/>
        <end position="649"/>
    </location>
</feature>
<reference evidence="19" key="1">
    <citation type="submission" date="2025-08" db="UniProtKB">
        <authorList>
            <consortium name="Ensembl"/>
        </authorList>
    </citation>
    <scope>IDENTIFICATION</scope>
</reference>
<feature type="compositionally biased region" description="Basic and acidic residues" evidence="18">
    <location>
        <begin position="424"/>
        <end position="468"/>
    </location>
</feature>
<keyword evidence="17" id="KW-0175">Coiled coil</keyword>
<dbReference type="CTD" id="9994"/>
<sequence length="1915" mass="215064">MENANFEDVYGDLVQEKKDSPLLCNDDSVDIYSGLDNENSPRYNLDSEKANKLFSPSRHKDSLDLYEEILTEERKERDASYNELKTKLECMHLQVKELLNKLQDVQSQNMNLHNENMHLKKNISAVIKTARMEIIRKDEEISRLNQRALRSNNNHFYPRPSADIAKQRNSQERMLTCTRKMNSSDQSNEFRPPHPLNLNKPIVFQFSAEATRLPQCDSAFRPNSNESTVRSSPQCDSENSSVKDQNLLTSERSDIQQQSRSKPYVANDKKYHSTGENLNMPCSERDDLRKDDRTNEREKVGKDYKDSKKDNEKEGQVKKNHCDRELLSLRRSERSKSPIYSKNLPQSENLKEFHGTGELVNSLRSHLRDHEDLGKSSRHYPKHRQHQERSDKRDSKDRKYSKSSSQIFDKSSGSSLSTKSKSSMRGEHRKEERRKDEGRRNKVEKEKSPKRRKEEEKSKANRNEDIHGKSQKSPPTGSRKSGEKKYVHSRIKSPSKQTSQMTDHSRKQDSPDSSNLKSSFKQTTLTTDCSKEPNISSCNIVGDKIQSRNRKLCFMETLNLTLSPVKKSVVPFEEEVKEKDTSVQKAPEYEEETCNMPFSENTFIVLDEAQTSLSSDLEVSQEESERFSTKKNVEKQTSMSSLPSSGNKDDFQEMLHISRAETLETCSADESSTKKSPSVNISNTSSVGAQDVVPAKTNTEMHLHPEHSTSIVAVDGENCSESSNVLNVTVNSVIQIESQSSEGNTSVLKPDDTNILDISSSYLGPEAKITDQRTTSSILPDHKDDSLCDPILNEFAENSEKLNLETENLLETLKIQADSFPDGGKDSENKLDCGTENVPPDVNINQQVNDVSIEAVSSTVSLTKKALVENSFIDLENHNGNEITSCCNTESHIEVLQSTTDVSEQKDEQMVLNEKSSNSVAKTVENEVAVDVSGDSEDFDSSGTDILAVQFSSSESLPEKTGDIHLFDEDSMLITLQTIRQIPDVISPLKSPVRQLRKSPRHGNSGISSIVKTGCKELSSIPNIITSESKMMELNKENQKPSGEHAEGTGEDSSSSSVVEEEIEEGEIVSDTEEEKSPPVVKPNRRKQNLAALVKKVESPKRRVLHKNPSGKVKPPSKGSPQNRKKSSSPNTSGSPSSRRRFRTVLTSLPVFDPSTIHEVMEMLKLIRKQIRKKYMKLHKSFPAKTFYSFIEMSLSEFTEFITNLNCSKLTKLQQNLKSKLCKIVTSTMRKISNNGIVNRIFEQQAPNLKSKLWMFVEDQFNFLFRELELTLTSMCESAKTGTPSEDKMKKYKRNKGNYSCKRKEEKDKFPQKNVPPIIKAAAKPELSTCISTVRTGLGKGKNIRILEETDSEKDPVEANKCFKEKTDQPQVNTCKTTEGSSQDWSSVENQTNITRTFSNTSANEKSDCSFELLTEQQTSSLTFNLVTDSQMGEIFKCLLQGSDFLDQSDNHNWPIGTPRKICAVEEKLVGLFTPGKSFTPFKSSVGLPWTSTTPEKFPVFNSQIGLSLNPAAFDESCMLEIPCNERSGESCLPPEKVVSQSVLVEDLAVSLTIPSPLKSDSHLSFLQHKNGEVARAPDSVLSAHYSEDALLEGEDATEQDIHLALDSDNSSSKSDSGTNWPKQDTSPGFHFRSNLPMQAVVMEKSNDHFIVKIRHTSTTPGECEEANQQIDSEACDANLITCRTPTSKDRADDLCNKTSLDVANDSTSKALFPDSSSLCNQELHPPNLNDNDLYSTPAQTASKTEPDSSTIQQVTGSNLVCESYSPIKASSSQNDGQSKSKKERNDEDKPEAKRTKGELIFTSKDERKKRKSEENLTSCSPKRFKLSRHKTKESSLSLSPKSMSAKNVVRKKGAILVSWTREDDRIILTDLKKEGASQKTFMSLGMKLNKSPSQVCERFNQLMKLFKKAKKMKT</sequence>
<feature type="compositionally biased region" description="Polar residues" evidence="18">
    <location>
        <begin position="1769"/>
        <end position="1778"/>
    </location>
</feature>
<keyword evidence="8" id="KW-0007">Acetylation</keyword>
<keyword evidence="5" id="KW-0678">Repressor</keyword>
<evidence type="ECO:0000256" key="13">
    <source>
        <dbReference type="ARBA" id="ARBA00023242"/>
    </source>
</evidence>
<keyword evidence="12" id="KW-0804">Transcription</keyword>
<dbReference type="GO" id="GO:0016605">
    <property type="term" value="C:PML body"/>
    <property type="evidence" value="ECO:0007669"/>
    <property type="project" value="UniProtKB-SubCell"/>
</dbReference>
<feature type="region of interest" description="Disordered" evidence="18">
    <location>
        <begin position="369"/>
        <end position="535"/>
    </location>
</feature>
<keyword evidence="4" id="KW-0963">Cytoplasm</keyword>
<feature type="compositionally biased region" description="Basic and acidic residues" evidence="18">
    <location>
        <begin position="1779"/>
        <end position="1815"/>
    </location>
</feature>
<organism evidence="19 20">
    <name type="scientific">Erpetoichthys calabaricus</name>
    <name type="common">Rope fish</name>
    <name type="synonym">Calamoichthys calabaricus</name>
    <dbReference type="NCBI Taxonomy" id="27687"/>
    <lineage>
        <taxon>Eukaryota</taxon>
        <taxon>Metazoa</taxon>
        <taxon>Chordata</taxon>
        <taxon>Craniata</taxon>
        <taxon>Vertebrata</taxon>
        <taxon>Euteleostomi</taxon>
        <taxon>Actinopterygii</taxon>
        <taxon>Polypteriformes</taxon>
        <taxon>Polypteridae</taxon>
        <taxon>Erpetoichthys</taxon>
    </lineage>
</organism>
<feature type="compositionally biased region" description="Basic and acidic residues" evidence="18">
    <location>
        <begin position="623"/>
        <end position="634"/>
    </location>
</feature>
<feature type="compositionally biased region" description="Low complexity" evidence="18">
    <location>
        <begin position="1128"/>
        <end position="1137"/>
    </location>
</feature>
<keyword evidence="11" id="KW-0010">Activator</keyword>
<evidence type="ECO:0000256" key="17">
    <source>
        <dbReference type="SAM" id="Coils"/>
    </source>
</evidence>
<evidence type="ECO:0000256" key="15">
    <source>
        <dbReference type="ARBA" id="ARBA00069865"/>
    </source>
</evidence>
<feature type="coiled-coil region" evidence="17">
    <location>
        <begin position="81"/>
        <end position="147"/>
    </location>
</feature>
<gene>
    <name evidence="19" type="primary">casp8ap2</name>
</gene>
<feature type="compositionally biased region" description="Low complexity" evidence="18">
    <location>
        <begin position="402"/>
        <end position="423"/>
    </location>
</feature>
<dbReference type="GO" id="GO:0003714">
    <property type="term" value="F:transcription corepressor activity"/>
    <property type="evidence" value="ECO:0007669"/>
    <property type="project" value="TreeGrafter"/>
</dbReference>
<feature type="compositionally biased region" description="Low complexity" evidence="18">
    <location>
        <begin position="1607"/>
        <end position="1617"/>
    </location>
</feature>
<evidence type="ECO:0000256" key="14">
    <source>
        <dbReference type="ARBA" id="ARBA00023306"/>
    </source>
</evidence>
<dbReference type="Ensembl" id="ENSECRT00000027216.1">
    <property type="protein sequence ID" value="ENSECRP00000026662.1"/>
    <property type="gene ID" value="ENSECRG00000018018.1"/>
</dbReference>
<dbReference type="GO" id="GO:0008625">
    <property type="term" value="P:extrinsic apoptotic signaling pathway via death domain receptors"/>
    <property type="evidence" value="ECO:0007669"/>
    <property type="project" value="UniProtKB-ARBA"/>
</dbReference>
<evidence type="ECO:0000256" key="1">
    <source>
        <dbReference type="ARBA" id="ARBA00004173"/>
    </source>
</evidence>
<feature type="compositionally biased region" description="Polar residues" evidence="18">
    <location>
        <begin position="338"/>
        <end position="348"/>
    </location>
</feature>